<dbReference type="Proteomes" id="UP001523401">
    <property type="component" value="Unassembled WGS sequence"/>
</dbReference>
<dbReference type="InterPro" id="IPR028992">
    <property type="entry name" value="Hedgehog/Intein_dom"/>
</dbReference>
<organism evidence="2 3">
    <name type="scientific">Asaia lannensis NBRC 102526</name>
    <dbReference type="NCBI Taxonomy" id="1307926"/>
    <lineage>
        <taxon>Bacteria</taxon>
        <taxon>Pseudomonadati</taxon>
        <taxon>Pseudomonadota</taxon>
        <taxon>Alphaproteobacteria</taxon>
        <taxon>Acetobacterales</taxon>
        <taxon>Acetobacteraceae</taxon>
        <taxon>Asaia</taxon>
    </lineage>
</organism>
<evidence type="ECO:0000313" key="3">
    <source>
        <dbReference type="Proteomes" id="UP001523401"/>
    </source>
</evidence>
<dbReference type="EMBL" id="JAMXQU010000009">
    <property type="protein sequence ID" value="MCO6160714.1"/>
    <property type="molecule type" value="Genomic_DNA"/>
</dbReference>
<evidence type="ECO:0000259" key="1">
    <source>
        <dbReference type="Pfam" id="PF13403"/>
    </source>
</evidence>
<accession>A0ABT1CIL5</accession>
<dbReference type="RefSeq" id="WP_252849756.1">
    <property type="nucleotide sequence ID" value="NZ_BAPW01000046.1"/>
</dbReference>
<dbReference type="Pfam" id="PF13403">
    <property type="entry name" value="Hint_2"/>
    <property type="match status" value="1"/>
</dbReference>
<sequence>MANISFPSFVSHADATTPAGVTNTITLSTGANWCWTHGPSGQNSPFNVDGTLIFNMAVNSSVALGSYSGSDYYGAIIGSNGVVTVNGSGDQGAADVSTGVAIGFFNIAGHTTNNGILNISNCSLLNWQNTGTITGSGVINLTNVTLATDISNDQYCYQNATFTNISGQTINMVKSQISFGSNGGVGSLDNVTINCTGGNNYIAINSSIISNVKGLKIRGFGAGDILDLGSIGSNDSYVYDPKTGILTISTNYNGATVSLNIDIGLGYDPSGFTIVKTYTGSTDTGVSYTPAPPCYLAGTMIDTARGLVAVEDITPSDYVLAYEDGKQIARAVIWTGKTRVDATHPPVIIRTNALGVNRPFIDLYVTEEHCLFLDDCFVPVRMLVNGHSIVLDTCSRSYDVYHIELETHSIIRANGLLSESFLDTGHIAFEERESRNLTWEKDGAAPLCTTRGFVEPIFRKIAARVPGLVVTSDEAVAEAVSDVVLLLNDKTPVAPTRRKDSTLVFTINEPIRSLSILTEAKAPNEHIGPFVDDRRMLGVLVGEVYLFSPEGMSTFRSHLDENALTGWHDRESDLYRWTGARAELPDIRTEFETTVVAVTIHA</sequence>
<dbReference type="InterPro" id="IPR036844">
    <property type="entry name" value="Hint_dom_sf"/>
</dbReference>
<keyword evidence="3" id="KW-1185">Reference proteome</keyword>
<protein>
    <submittedName>
        <fullName evidence="2">Hint domain-containing protein</fullName>
    </submittedName>
</protein>
<gene>
    <name evidence="2" type="ORF">NF685_11800</name>
</gene>
<comment type="caution">
    <text evidence="2">The sequence shown here is derived from an EMBL/GenBank/DDBJ whole genome shotgun (WGS) entry which is preliminary data.</text>
</comment>
<proteinExistence type="predicted"/>
<dbReference type="Gene3D" id="2.170.16.10">
    <property type="entry name" value="Hedgehog/Intein (Hint) domain"/>
    <property type="match status" value="1"/>
</dbReference>
<evidence type="ECO:0000313" key="2">
    <source>
        <dbReference type="EMBL" id="MCO6160714.1"/>
    </source>
</evidence>
<reference evidence="2 3" key="1">
    <citation type="submission" date="2022-06" db="EMBL/GenBank/DDBJ databases">
        <title>Whole-genome of Asaia lannensis strain LMG 27011T.</title>
        <authorList>
            <person name="Sombolestani A."/>
        </authorList>
    </citation>
    <scope>NUCLEOTIDE SEQUENCE [LARGE SCALE GENOMIC DNA]</scope>
    <source>
        <strain evidence="2 3">NBRC 102526</strain>
    </source>
</reference>
<dbReference type="SUPFAM" id="SSF51294">
    <property type="entry name" value="Hedgehog/intein (Hint) domain"/>
    <property type="match status" value="1"/>
</dbReference>
<feature type="domain" description="Hedgehog/Intein (Hint)" evidence="1">
    <location>
        <begin position="293"/>
        <end position="424"/>
    </location>
</feature>
<name>A0ABT1CIL5_9PROT</name>